<dbReference type="InterPro" id="IPR002523">
    <property type="entry name" value="MgTranspt_CorA/ZnTranspt_ZntB"/>
</dbReference>
<feature type="transmembrane region" description="Helical" evidence="12">
    <location>
        <begin position="296"/>
        <end position="315"/>
    </location>
</feature>
<evidence type="ECO:0000313" key="15">
    <source>
        <dbReference type="EMBL" id="QKH84671.1"/>
    </source>
</evidence>
<dbReference type="InterPro" id="IPR045863">
    <property type="entry name" value="CorA_TM1_TM2"/>
</dbReference>
<evidence type="ECO:0000256" key="5">
    <source>
        <dbReference type="ARBA" id="ARBA00022692"/>
    </source>
</evidence>
<comment type="catalytic activity">
    <reaction evidence="10">
        <text>Mg(2+)(in) = Mg(2+)(out)</text>
        <dbReference type="Rhea" id="RHEA:29827"/>
        <dbReference type="ChEBI" id="CHEBI:18420"/>
    </reaction>
</comment>
<dbReference type="GO" id="GO:0050897">
    <property type="term" value="F:cobalt ion binding"/>
    <property type="evidence" value="ECO:0007669"/>
    <property type="project" value="TreeGrafter"/>
</dbReference>
<dbReference type="RefSeq" id="WP_005809741.1">
    <property type="nucleotide sequence ID" value="NZ_CP018937.1"/>
</dbReference>
<dbReference type="Proteomes" id="UP000284614">
    <property type="component" value="Unassembled WGS sequence"/>
</dbReference>
<dbReference type="NCBIfam" id="TIGR00383">
    <property type="entry name" value="corA"/>
    <property type="match status" value="1"/>
</dbReference>
<evidence type="ECO:0000256" key="11">
    <source>
        <dbReference type="ARBA" id="ARBA00045497"/>
    </source>
</evidence>
<comment type="subcellular location">
    <subcellularLocation>
        <location evidence="1">Cell membrane</location>
        <topology evidence="1">Multi-pass membrane protein</topology>
    </subcellularLocation>
    <subcellularLocation>
        <location evidence="12">Membrane</location>
        <topology evidence="12">Multi-pass membrane protein</topology>
    </subcellularLocation>
</comment>
<dbReference type="GO" id="GO:0000287">
    <property type="term" value="F:magnesium ion binding"/>
    <property type="evidence" value="ECO:0007669"/>
    <property type="project" value="TreeGrafter"/>
</dbReference>
<evidence type="ECO:0000256" key="1">
    <source>
        <dbReference type="ARBA" id="ARBA00004651"/>
    </source>
</evidence>
<evidence type="ECO:0000256" key="3">
    <source>
        <dbReference type="ARBA" id="ARBA00022448"/>
    </source>
</evidence>
<keyword evidence="4 12" id="KW-1003">Cell membrane</keyword>
<reference evidence="14 17" key="2">
    <citation type="submission" date="2019-03" db="EMBL/GenBank/DDBJ databases">
        <title>Complete genome assembly of MDR B. fragilis.</title>
        <authorList>
            <person name="Sydenham T.V."/>
            <person name="Hasman H."/>
            <person name="Justesen U.S."/>
        </authorList>
    </citation>
    <scope>NUCLEOTIDE SEQUENCE [LARGE SCALE GENOMIC DNA]</scope>
    <source>
        <strain evidence="14 17">DCMOUH0067B</strain>
    </source>
</reference>
<dbReference type="GO" id="GO:0015095">
    <property type="term" value="F:magnesium ion transmembrane transporter activity"/>
    <property type="evidence" value="ECO:0007669"/>
    <property type="project" value="UniProtKB-UniRule"/>
</dbReference>
<dbReference type="CDD" id="cd12828">
    <property type="entry name" value="TmCorA-like_1"/>
    <property type="match status" value="1"/>
</dbReference>
<evidence type="ECO:0000313" key="16">
    <source>
        <dbReference type="EMBL" id="RGY66277.1"/>
    </source>
</evidence>
<sequence length="353" mass="41373">MKNNLLSERLVYTGESQTPTHLHLCTYNALEMQEVSGTDFQAVANALNHEEINWLQIHGLQNTELIREICSHFEIDFLTLQDILNAEHPTKIEEHDKYTVLIMKIFRFNNREETSPEDEMDELEQQQVCIIQGSNFVLTFLENETDFFDDVTSALHNDVLKIRSRQSDYLLSVLLNSVMGNYISTVSTIDDSLEDLEEELLTISDGNDIGIQIQALRRQYMLMKKAILPLKEQYVKLLRAENSLMHKVNRAFFNDVNDHLQFVLQTIEICRETLSSLVDLYISNNDLRMNDIMKRLTIVSTIFIPLTFLVGVWGMNFKIMPELDWRYGYVYAWILMILVGAAVYWFFRKKKWY</sequence>
<dbReference type="EMBL" id="CP036553">
    <property type="protein sequence ID" value="QCQ36265.1"/>
    <property type="molecule type" value="Genomic_DNA"/>
</dbReference>
<keyword evidence="6 12" id="KW-0460">Magnesium</keyword>
<keyword evidence="9 12" id="KW-0472">Membrane</keyword>
<organism evidence="16 18">
    <name type="scientific">Bacteroides fragilis</name>
    <dbReference type="NCBI Taxonomy" id="817"/>
    <lineage>
        <taxon>Bacteria</taxon>
        <taxon>Pseudomonadati</taxon>
        <taxon>Bacteroidota</taxon>
        <taxon>Bacteroidia</taxon>
        <taxon>Bacteroidales</taxon>
        <taxon>Bacteroidaceae</taxon>
        <taxon>Bacteroides</taxon>
    </lineage>
</organism>
<dbReference type="FunFam" id="1.20.58.340:FF:000004">
    <property type="entry name" value="Magnesium transport protein CorA"/>
    <property type="match status" value="1"/>
</dbReference>
<evidence type="ECO:0000256" key="7">
    <source>
        <dbReference type="ARBA" id="ARBA00022989"/>
    </source>
</evidence>
<evidence type="ECO:0000313" key="13">
    <source>
        <dbReference type="EMBL" id="MCZ2686889.1"/>
    </source>
</evidence>
<dbReference type="InterPro" id="IPR045861">
    <property type="entry name" value="CorA_cytoplasmic_dom"/>
</dbReference>
<name>A0A081ULJ2_BACFG</name>
<accession>A0A081ULJ2</accession>
<dbReference type="EMBL" id="CP054003">
    <property type="protein sequence ID" value="QKH84671.1"/>
    <property type="molecule type" value="Genomic_DNA"/>
</dbReference>
<reference evidence="16 18" key="1">
    <citation type="submission" date="2018-08" db="EMBL/GenBank/DDBJ databases">
        <title>A genome reference for cultivated species of the human gut microbiota.</title>
        <authorList>
            <person name="Zou Y."/>
            <person name="Xue W."/>
            <person name="Luo G."/>
        </authorList>
    </citation>
    <scope>NUCLEOTIDE SEQUENCE [LARGE SCALE GENOMIC DNA]</scope>
    <source>
        <strain evidence="16 18">OF01-1</strain>
    </source>
</reference>
<dbReference type="SUPFAM" id="SSF143865">
    <property type="entry name" value="CorA soluble domain-like"/>
    <property type="match status" value="1"/>
</dbReference>
<keyword evidence="8 12" id="KW-0406">Ion transport</keyword>
<evidence type="ECO:0000313" key="17">
    <source>
        <dbReference type="Proteomes" id="UP000028294"/>
    </source>
</evidence>
<dbReference type="Proteomes" id="UP001079672">
    <property type="component" value="Unassembled WGS sequence"/>
</dbReference>
<dbReference type="Pfam" id="PF01544">
    <property type="entry name" value="CorA"/>
    <property type="match status" value="1"/>
</dbReference>
<gene>
    <name evidence="12 16" type="primary">corA</name>
    <name evidence="16" type="ORF">DXA27_17920</name>
    <name evidence="15" type="ORF">FOC69_10005</name>
    <name evidence="14" type="ORF">IA74_009135</name>
    <name evidence="13" type="ORF">O1433_05175</name>
</gene>
<evidence type="ECO:0000313" key="14">
    <source>
        <dbReference type="EMBL" id="QCQ36265.1"/>
    </source>
</evidence>
<reference evidence="13" key="4">
    <citation type="submission" date="2022-12" db="EMBL/GenBank/DDBJ databases">
        <title>Development of a Multilocus Sequence Typing Scheme for Bacteroides fragilis Based on Whole Genome Sequencing Data and Clinical Application.</title>
        <authorList>
            <person name="Nielsen F.D."/>
            <person name="Justesen U.S."/>
        </authorList>
    </citation>
    <scope>NUCLEOTIDE SEQUENCE</scope>
    <source>
        <strain evidence="13">BF_AM_ODE_DK_2015_4</strain>
    </source>
</reference>
<evidence type="ECO:0000256" key="10">
    <source>
        <dbReference type="ARBA" id="ARBA00034269"/>
    </source>
</evidence>
<evidence type="ECO:0000256" key="4">
    <source>
        <dbReference type="ARBA" id="ARBA00022475"/>
    </source>
</evidence>
<evidence type="ECO:0000256" key="8">
    <source>
        <dbReference type="ARBA" id="ARBA00023065"/>
    </source>
</evidence>
<evidence type="ECO:0000256" key="9">
    <source>
        <dbReference type="ARBA" id="ARBA00023136"/>
    </source>
</evidence>
<dbReference type="Gene3D" id="1.20.58.340">
    <property type="entry name" value="Magnesium transport protein CorA, transmembrane region"/>
    <property type="match status" value="2"/>
</dbReference>
<dbReference type="GO" id="GO:0005886">
    <property type="term" value="C:plasma membrane"/>
    <property type="evidence" value="ECO:0007669"/>
    <property type="project" value="UniProtKB-SubCell"/>
</dbReference>
<dbReference type="GO" id="GO:0015087">
    <property type="term" value="F:cobalt ion transmembrane transporter activity"/>
    <property type="evidence" value="ECO:0007669"/>
    <property type="project" value="UniProtKB-UniRule"/>
</dbReference>
<dbReference type="PANTHER" id="PTHR46494:SF1">
    <property type="entry name" value="CORA FAMILY METAL ION TRANSPORTER (EUROFUNG)"/>
    <property type="match status" value="1"/>
</dbReference>
<dbReference type="SUPFAM" id="SSF144083">
    <property type="entry name" value="Magnesium transport protein CorA, transmembrane region"/>
    <property type="match status" value="1"/>
</dbReference>
<reference evidence="15 19" key="3">
    <citation type="submission" date="2020-05" db="EMBL/GenBank/DDBJ databases">
        <title>FDA dAtabase for Regulatory Grade micrObial Sequences (FDA-ARGOS): Supporting development and validation of Infectious Disease Dx tests.</title>
        <authorList>
            <person name="Bojja K."/>
            <person name="Kessler A."/>
            <person name="Tallon L."/>
            <person name="Sadzewicz L."/>
            <person name="Zhao X."/>
            <person name="Vavikolanu K."/>
            <person name="Mehta A."/>
            <person name="Aluvathingal J."/>
            <person name="Nadendla S."/>
            <person name="Myers T."/>
            <person name="Yan Y."/>
            <person name="Sichtig H."/>
        </authorList>
    </citation>
    <scope>NUCLEOTIDE SEQUENCE [LARGE SCALE GENOMIC DNA]</scope>
    <source>
        <strain evidence="15 19">FDAARGOS_763</strain>
    </source>
</reference>
<dbReference type="InterPro" id="IPR004488">
    <property type="entry name" value="Mg/Co-transport_prot_CorA"/>
</dbReference>
<evidence type="ECO:0000256" key="2">
    <source>
        <dbReference type="ARBA" id="ARBA00009765"/>
    </source>
</evidence>
<dbReference type="Proteomes" id="UP000028294">
    <property type="component" value="Chromosome"/>
</dbReference>
<comment type="function">
    <text evidence="11">Mediates influx of magnesium ions. Alternates between open and closed states. Activated by low cytoplasmic Mg(2+) levels. Inactive when cytoplasmic Mg(2+) levels are high.</text>
</comment>
<dbReference type="Gene3D" id="3.30.460.20">
    <property type="entry name" value="CorA soluble domain-like"/>
    <property type="match status" value="1"/>
</dbReference>
<keyword evidence="5 12" id="KW-0812">Transmembrane</keyword>
<protein>
    <recommendedName>
        <fullName evidence="12">Magnesium transport protein CorA</fullName>
    </recommendedName>
</protein>
<feature type="transmembrane region" description="Helical" evidence="12">
    <location>
        <begin position="327"/>
        <end position="347"/>
    </location>
</feature>
<dbReference type="EMBL" id="QSDG01000019">
    <property type="protein sequence ID" value="RGY66277.1"/>
    <property type="molecule type" value="Genomic_DNA"/>
</dbReference>
<evidence type="ECO:0000256" key="6">
    <source>
        <dbReference type="ARBA" id="ARBA00022842"/>
    </source>
</evidence>
<evidence type="ECO:0000256" key="12">
    <source>
        <dbReference type="RuleBase" id="RU362010"/>
    </source>
</evidence>
<dbReference type="AlphaFoldDB" id="A0A081ULJ2"/>
<evidence type="ECO:0000313" key="18">
    <source>
        <dbReference type="Proteomes" id="UP000284614"/>
    </source>
</evidence>
<keyword evidence="7 12" id="KW-1133">Transmembrane helix</keyword>
<evidence type="ECO:0000313" key="19">
    <source>
        <dbReference type="Proteomes" id="UP000501467"/>
    </source>
</evidence>
<dbReference type="PANTHER" id="PTHR46494">
    <property type="entry name" value="CORA FAMILY METAL ION TRANSPORTER (EUROFUNG)"/>
    <property type="match status" value="1"/>
</dbReference>
<dbReference type="EMBL" id="JAPTZU010000002">
    <property type="protein sequence ID" value="MCZ2686889.1"/>
    <property type="molecule type" value="Genomic_DNA"/>
</dbReference>
<comment type="similarity">
    <text evidence="2 12">Belongs to the CorA metal ion transporter (MIT) (TC 1.A.35) family.</text>
</comment>
<keyword evidence="3 12" id="KW-0813">Transport</keyword>
<proteinExistence type="inferred from homology"/>
<dbReference type="Proteomes" id="UP000501467">
    <property type="component" value="Chromosome"/>
</dbReference>